<keyword evidence="5" id="KW-0186">Copper</keyword>
<evidence type="ECO:0000256" key="2">
    <source>
        <dbReference type="ARBA" id="ARBA00022692"/>
    </source>
</evidence>
<keyword evidence="5" id="KW-0406">Ion transport</keyword>
<keyword evidence="2 5" id="KW-0812">Transmembrane</keyword>
<name>A0A8H4VV64_9AGAR</name>
<organism evidence="6 7">
    <name type="scientific">Agrocybe pediades</name>
    <dbReference type="NCBI Taxonomy" id="84607"/>
    <lineage>
        <taxon>Eukaryota</taxon>
        <taxon>Fungi</taxon>
        <taxon>Dikarya</taxon>
        <taxon>Basidiomycota</taxon>
        <taxon>Agaricomycotina</taxon>
        <taxon>Agaricomycetes</taxon>
        <taxon>Agaricomycetidae</taxon>
        <taxon>Agaricales</taxon>
        <taxon>Agaricineae</taxon>
        <taxon>Strophariaceae</taxon>
        <taxon>Agrocybe</taxon>
    </lineage>
</organism>
<evidence type="ECO:0000313" key="6">
    <source>
        <dbReference type="EMBL" id="KAF4623352.1"/>
    </source>
</evidence>
<evidence type="ECO:0000256" key="4">
    <source>
        <dbReference type="ARBA" id="ARBA00023136"/>
    </source>
</evidence>
<dbReference type="PANTHER" id="PTHR12483">
    <property type="entry name" value="SOLUTE CARRIER FAMILY 31 COPPER TRANSPORTERS"/>
    <property type="match status" value="1"/>
</dbReference>
<dbReference type="AlphaFoldDB" id="A0A8H4VV64"/>
<keyword evidence="4 5" id="KW-0472">Membrane</keyword>
<protein>
    <recommendedName>
        <fullName evidence="5">Copper transport protein</fullName>
    </recommendedName>
</protein>
<evidence type="ECO:0000256" key="1">
    <source>
        <dbReference type="ARBA" id="ARBA00004141"/>
    </source>
</evidence>
<gene>
    <name evidence="6" type="ORF">D9613_001603</name>
</gene>
<proteinExistence type="inferred from homology"/>
<feature type="transmembrane region" description="Helical" evidence="5">
    <location>
        <begin position="188"/>
        <end position="208"/>
    </location>
</feature>
<feature type="transmembrane region" description="Helical" evidence="5">
    <location>
        <begin position="54"/>
        <end position="72"/>
    </location>
</feature>
<comment type="similarity">
    <text evidence="5">Belongs to the copper transporter (Ctr) (TC 1.A.56) family. SLC31A subfamily.</text>
</comment>
<dbReference type="EMBL" id="JAACJL010000001">
    <property type="protein sequence ID" value="KAF4623352.1"/>
    <property type="molecule type" value="Genomic_DNA"/>
</dbReference>
<dbReference type="Proteomes" id="UP000521872">
    <property type="component" value="Unassembled WGS sequence"/>
</dbReference>
<evidence type="ECO:0000313" key="7">
    <source>
        <dbReference type="Proteomes" id="UP000521872"/>
    </source>
</evidence>
<keyword evidence="7" id="KW-1185">Reference proteome</keyword>
<feature type="transmembrane region" description="Helical" evidence="5">
    <location>
        <begin position="164"/>
        <end position="182"/>
    </location>
</feature>
<dbReference type="InterPro" id="IPR007274">
    <property type="entry name" value="Cop_transporter"/>
</dbReference>
<evidence type="ECO:0000256" key="3">
    <source>
        <dbReference type="ARBA" id="ARBA00022989"/>
    </source>
</evidence>
<keyword evidence="5" id="KW-0187">Copper transport</keyword>
<dbReference type="Pfam" id="PF04145">
    <property type="entry name" value="Ctr"/>
    <property type="match status" value="1"/>
</dbReference>
<comment type="caution">
    <text evidence="6">The sequence shown here is derived from an EMBL/GenBank/DDBJ whole genome shotgun (WGS) entry which is preliminary data.</text>
</comment>
<dbReference type="GO" id="GO:0005375">
    <property type="term" value="F:copper ion transmembrane transporter activity"/>
    <property type="evidence" value="ECO:0007669"/>
    <property type="project" value="UniProtKB-UniRule"/>
</dbReference>
<dbReference type="PANTHER" id="PTHR12483:SF27">
    <property type="entry name" value="COPPER TRANSPORT PROTEIN CTR1"/>
    <property type="match status" value="1"/>
</dbReference>
<keyword evidence="3 5" id="KW-1133">Transmembrane helix</keyword>
<keyword evidence="5" id="KW-0813">Transport</keyword>
<reference evidence="6 7" key="1">
    <citation type="submission" date="2019-12" db="EMBL/GenBank/DDBJ databases">
        <authorList>
            <person name="Floudas D."/>
            <person name="Bentzer J."/>
            <person name="Ahren D."/>
            <person name="Johansson T."/>
            <person name="Persson P."/>
            <person name="Tunlid A."/>
        </authorList>
    </citation>
    <scope>NUCLEOTIDE SEQUENCE [LARGE SCALE GENOMIC DNA]</scope>
    <source>
        <strain evidence="6 7">CBS 102.39</strain>
    </source>
</reference>
<comment type="subcellular location">
    <subcellularLocation>
        <location evidence="1 5">Membrane</location>
        <topology evidence="1 5">Multi-pass membrane protein</topology>
    </subcellularLocation>
</comment>
<dbReference type="GO" id="GO:0005886">
    <property type="term" value="C:plasma membrane"/>
    <property type="evidence" value="ECO:0007669"/>
    <property type="project" value="TreeGrafter"/>
</dbReference>
<accession>A0A8H4VV64</accession>
<evidence type="ECO:0000256" key="5">
    <source>
        <dbReference type="RuleBase" id="RU367022"/>
    </source>
</evidence>
<sequence>MKTTVKHLSDLDAMAHNHGSTTTTTGSSDTMDMMVPYLHFFGGDFLYFKEWNPTSPGAIAGASIGLVILALFERWLAATRSVFNDHWRKRAFALTTARDQVVSGHKVAPSSSSDTDKAAFTLDGVEQVSRTPSATSGSVPKTRNLKSRTRTVPPFILVHDLPRGLLFALQMLVSYLLMLAIMTYQAAFFISIVLGLGIGEIIFGRVIALGDAHAH</sequence>